<dbReference type="EMBL" id="FWWU01000009">
    <property type="protein sequence ID" value="SMB94711.1"/>
    <property type="molecule type" value="Genomic_DNA"/>
</dbReference>
<dbReference type="RefSeq" id="WP_084049759.1">
    <property type="nucleotide sequence ID" value="NZ_FWWU01000009.1"/>
</dbReference>
<dbReference type="Proteomes" id="UP000192582">
    <property type="component" value="Unassembled WGS sequence"/>
</dbReference>
<feature type="compositionally biased region" description="Pro residues" evidence="1">
    <location>
        <begin position="145"/>
        <end position="159"/>
    </location>
</feature>
<evidence type="ECO:0000313" key="4">
    <source>
        <dbReference type="Proteomes" id="UP000192582"/>
    </source>
</evidence>
<dbReference type="OrthoDB" id="74039at2"/>
<gene>
    <name evidence="3" type="ORF">SAMN00790413_02498</name>
</gene>
<keyword evidence="2" id="KW-0732">Signal</keyword>
<feature type="region of interest" description="Disordered" evidence="1">
    <location>
        <begin position="141"/>
        <end position="235"/>
    </location>
</feature>
<dbReference type="AlphaFoldDB" id="A0A1W1VNS5"/>
<dbReference type="STRING" id="695939.SAMN00790413_02498"/>
<proteinExistence type="predicted"/>
<feature type="compositionally biased region" description="Low complexity" evidence="1">
    <location>
        <begin position="160"/>
        <end position="209"/>
    </location>
</feature>
<sequence>MKSWAGLLAAFALSAFPPAAQTAAAPPLTLTQQAKKAEVIVRGTLGPSRQVKEGEVSWLVYPLTITETIAGDVATLPQLEGKPALYLLDSVEGLPTLRADQEAFFLLYARRQDSPFVGFGQGVYPVENGRVTRLDQEGLAVTSTPVPPSSTPSPTPIPAAPGTAGTPPAGPALSGTPGAQTAPGTAGTGTDAGSSTPNGTATAGGAATPTPTPPENPLADPGKFRDALRAAREAK</sequence>
<name>A0A1W1VNS5_9DEIO</name>
<evidence type="ECO:0000256" key="1">
    <source>
        <dbReference type="SAM" id="MobiDB-lite"/>
    </source>
</evidence>
<evidence type="ECO:0000256" key="2">
    <source>
        <dbReference type="SAM" id="SignalP"/>
    </source>
</evidence>
<feature type="compositionally biased region" description="Basic and acidic residues" evidence="1">
    <location>
        <begin position="222"/>
        <end position="235"/>
    </location>
</feature>
<evidence type="ECO:0000313" key="3">
    <source>
        <dbReference type="EMBL" id="SMB94711.1"/>
    </source>
</evidence>
<feature type="chain" id="PRO_5013207095" evidence="2">
    <location>
        <begin position="23"/>
        <end position="235"/>
    </location>
</feature>
<feature type="signal peptide" evidence="2">
    <location>
        <begin position="1"/>
        <end position="22"/>
    </location>
</feature>
<organism evidence="3 4">
    <name type="scientific">Deinococcus hopiensis KR-140</name>
    <dbReference type="NCBI Taxonomy" id="695939"/>
    <lineage>
        <taxon>Bacteria</taxon>
        <taxon>Thermotogati</taxon>
        <taxon>Deinococcota</taxon>
        <taxon>Deinococci</taxon>
        <taxon>Deinococcales</taxon>
        <taxon>Deinococcaceae</taxon>
        <taxon>Deinococcus</taxon>
    </lineage>
</organism>
<accession>A0A1W1VNS5</accession>
<keyword evidence="4" id="KW-1185">Reference proteome</keyword>
<protein>
    <submittedName>
        <fullName evidence="3">Uncharacterized protein</fullName>
    </submittedName>
</protein>
<reference evidence="3 4" key="1">
    <citation type="submission" date="2017-04" db="EMBL/GenBank/DDBJ databases">
        <authorList>
            <person name="Afonso C.L."/>
            <person name="Miller P.J."/>
            <person name="Scott M.A."/>
            <person name="Spackman E."/>
            <person name="Goraichik I."/>
            <person name="Dimitrov K.M."/>
            <person name="Suarez D.L."/>
            <person name="Swayne D.E."/>
        </authorList>
    </citation>
    <scope>NUCLEOTIDE SEQUENCE [LARGE SCALE GENOMIC DNA]</scope>
    <source>
        <strain evidence="3 4">KR-140</strain>
    </source>
</reference>